<proteinExistence type="predicted"/>
<evidence type="ECO:0000313" key="8">
    <source>
        <dbReference type="Proteomes" id="UP000216311"/>
    </source>
</evidence>
<dbReference type="InterPro" id="IPR020846">
    <property type="entry name" value="MFS_dom"/>
</dbReference>
<evidence type="ECO:0000256" key="2">
    <source>
        <dbReference type="ARBA" id="ARBA00022692"/>
    </source>
</evidence>
<dbReference type="AlphaFoldDB" id="A0A255H0H5"/>
<feature type="transmembrane region" description="Helical" evidence="5">
    <location>
        <begin position="246"/>
        <end position="266"/>
    </location>
</feature>
<comment type="subcellular location">
    <subcellularLocation>
        <location evidence="1">Cell membrane</location>
        <topology evidence="1">Multi-pass membrane protein</topology>
    </subcellularLocation>
</comment>
<name>A0A255H0H5_9ACTN</name>
<dbReference type="Gene3D" id="1.20.1720.10">
    <property type="entry name" value="Multidrug resistance protein D"/>
    <property type="match status" value="1"/>
</dbReference>
<protein>
    <submittedName>
        <fullName evidence="7">MFS transporter</fullName>
    </submittedName>
</protein>
<reference evidence="7 8" key="1">
    <citation type="submission" date="2017-07" db="EMBL/GenBank/DDBJ databases">
        <title>Draft whole genome sequences of clinical Proprionibacteriaceae strains.</title>
        <authorList>
            <person name="Bernier A.-M."/>
            <person name="Bernard K."/>
            <person name="Domingo M.-C."/>
        </authorList>
    </citation>
    <scope>NUCLEOTIDE SEQUENCE [LARGE SCALE GENOMIC DNA]</scope>
    <source>
        <strain evidence="7 8">NML 130396</strain>
    </source>
</reference>
<dbReference type="GO" id="GO:0022857">
    <property type="term" value="F:transmembrane transporter activity"/>
    <property type="evidence" value="ECO:0007669"/>
    <property type="project" value="InterPro"/>
</dbReference>
<feature type="transmembrane region" description="Helical" evidence="5">
    <location>
        <begin position="29"/>
        <end position="51"/>
    </location>
</feature>
<feature type="transmembrane region" description="Helical" evidence="5">
    <location>
        <begin position="309"/>
        <end position="332"/>
    </location>
</feature>
<dbReference type="EMBL" id="NMVQ01000023">
    <property type="protein sequence ID" value="OYO20836.1"/>
    <property type="molecule type" value="Genomic_DNA"/>
</dbReference>
<evidence type="ECO:0000256" key="4">
    <source>
        <dbReference type="ARBA" id="ARBA00023136"/>
    </source>
</evidence>
<keyword evidence="3 5" id="KW-1133">Transmembrane helix</keyword>
<dbReference type="PANTHER" id="PTHR23501">
    <property type="entry name" value="MAJOR FACILITATOR SUPERFAMILY"/>
    <property type="match status" value="1"/>
</dbReference>
<dbReference type="OrthoDB" id="9778875at2"/>
<feature type="transmembrane region" description="Helical" evidence="5">
    <location>
        <begin position="124"/>
        <end position="144"/>
    </location>
</feature>
<dbReference type="Proteomes" id="UP000216311">
    <property type="component" value="Unassembled WGS sequence"/>
</dbReference>
<feature type="transmembrane region" description="Helical" evidence="5">
    <location>
        <begin position="215"/>
        <end position="234"/>
    </location>
</feature>
<dbReference type="Gene3D" id="1.20.1250.20">
    <property type="entry name" value="MFS general substrate transporter like domains"/>
    <property type="match status" value="1"/>
</dbReference>
<keyword evidence="8" id="KW-1185">Reference proteome</keyword>
<keyword evidence="4 5" id="KW-0472">Membrane</keyword>
<evidence type="ECO:0000259" key="6">
    <source>
        <dbReference type="PROSITE" id="PS50850"/>
    </source>
</evidence>
<feature type="transmembrane region" description="Helical" evidence="5">
    <location>
        <begin position="286"/>
        <end position="303"/>
    </location>
</feature>
<dbReference type="Pfam" id="PF07690">
    <property type="entry name" value="MFS_1"/>
    <property type="match status" value="1"/>
</dbReference>
<feature type="transmembrane region" description="Helical" evidence="5">
    <location>
        <begin position="63"/>
        <end position="80"/>
    </location>
</feature>
<feature type="transmembrane region" description="Helical" evidence="5">
    <location>
        <begin position="182"/>
        <end position="203"/>
    </location>
</feature>
<feature type="transmembrane region" description="Helical" evidence="5">
    <location>
        <begin position="371"/>
        <end position="396"/>
    </location>
</feature>
<feature type="domain" description="Major facilitator superfamily (MFS) profile" evidence="6">
    <location>
        <begin position="29"/>
        <end position="463"/>
    </location>
</feature>
<dbReference type="InterPro" id="IPR036259">
    <property type="entry name" value="MFS_trans_sf"/>
</dbReference>
<comment type="caution">
    <text evidence="7">The sequence shown here is derived from an EMBL/GenBank/DDBJ whole genome shotgun (WGS) entry which is preliminary data.</text>
</comment>
<dbReference type="PROSITE" id="PS50850">
    <property type="entry name" value="MFS"/>
    <property type="match status" value="1"/>
</dbReference>
<feature type="transmembrane region" description="Helical" evidence="5">
    <location>
        <begin position="417"/>
        <end position="435"/>
    </location>
</feature>
<dbReference type="SUPFAM" id="SSF103473">
    <property type="entry name" value="MFS general substrate transporter"/>
    <property type="match status" value="1"/>
</dbReference>
<keyword evidence="2 5" id="KW-0812">Transmembrane</keyword>
<feature type="transmembrane region" description="Helical" evidence="5">
    <location>
        <begin position="441"/>
        <end position="459"/>
    </location>
</feature>
<organism evidence="7 8">
    <name type="scientific">Enemella dayhoffiae</name>
    <dbReference type="NCBI Taxonomy" id="2016507"/>
    <lineage>
        <taxon>Bacteria</taxon>
        <taxon>Bacillati</taxon>
        <taxon>Actinomycetota</taxon>
        <taxon>Actinomycetes</taxon>
        <taxon>Propionibacteriales</taxon>
        <taxon>Propionibacteriaceae</taxon>
        <taxon>Enemella</taxon>
    </lineage>
</organism>
<dbReference type="PANTHER" id="PTHR23501:SF154">
    <property type="entry name" value="MULTIDRUG-EFFLUX TRANSPORTER RV1634-RELATED"/>
    <property type="match status" value="1"/>
</dbReference>
<dbReference type="InterPro" id="IPR011701">
    <property type="entry name" value="MFS"/>
</dbReference>
<evidence type="ECO:0000256" key="5">
    <source>
        <dbReference type="SAM" id="Phobius"/>
    </source>
</evidence>
<evidence type="ECO:0000313" key="7">
    <source>
        <dbReference type="EMBL" id="OYO20836.1"/>
    </source>
</evidence>
<feature type="transmembrane region" description="Helical" evidence="5">
    <location>
        <begin position="92"/>
        <end position="112"/>
    </location>
</feature>
<evidence type="ECO:0000256" key="1">
    <source>
        <dbReference type="ARBA" id="ARBA00004651"/>
    </source>
</evidence>
<dbReference type="GO" id="GO:0005886">
    <property type="term" value="C:plasma membrane"/>
    <property type="evidence" value="ECO:0007669"/>
    <property type="project" value="UniProtKB-SubCell"/>
</dbReference>
<feature type="transmembrane region" description="Helical" evidence="5">
    <location>
        <begin position="156"/>
        <end position="176"/>
    </location>
</feature>
<sequence length="471" mass="49219">MRQLGRGRNTCWDGRVPTDTTTEFDRRPLAVGLLSGVFATAFEGIAVTTSMPAAATELGRIEWYAWAFSLYMVGMLIGSVSGGRLADGRGPLPAMVIGMTGFALGLAVAGLATTMEILLLGRLVQGLGAGVLGVALYVVIASAFTEDQRPAMMTAFSACWILPAFVGPPLAAWVTTTWSWHWVFWGILPLVVLAAVLATPPLIKLQAQREPTTDATPVPIWVGLVLGAAAVAVQYAGQRFSAQRDWLVLVSLLAGVGLLAVALPRLMPRGFLTLGRGLPAVMASRALVAGAFFGGEAFIPLMLVEQRGLSLGVAGAMLTVGASGWFIGSWLQSRRWFRLPRDRMIVLGSASVAVGLLGCAVVAYLPGLWVGVAWLVWPFAGFGMGLVIASTGLAQMTFSRLSEQGRNASALTSGESLGNSVITGVAGTIFAALHLATPGPVTFAAVLVSMVLIAGLGVCNATRIGEIRAPE</sequence>
<accession>A0A255H0H5</accession>
<gene>
    <name evidence="7" type="ORF">CGZ93_11435</name>
</gene>
<feature type="transmembrane region" description="Helical" evidence="5">
    <location>
        <begin position="344"/>
        <end position="365"/>
    </location>
</feature>
<evidence type="ECO:0000256" key="3">
    <source>
        <dbReference type="ARBA" id="ARBA00022989"/>
    </source>
</evidence>